<keyword evidence="1" id="KW-0119">Carbohydrate metabolism</keyword>
<comment type="pathway">
    <text evidence="1">Amino-sugar metabolism; 1,6-anhydro-N-acetylmuramate degradation.</text>
</comment>
<dbReference type="UniPathway" id="UPA00544"/>
<dbReference type="EC" id="2.7.1.170" evidence="1"/>
<dbReference type="InterPro" id="IPR043129">
    <property type="entry name" value="ATPase_NBD"/>
</dbReference>
<dbReference type="RefSeq" id="WP_041100501.1">
    <property type="nucleotide sequence ID" value="NZ_AP012547.1"/>
</dbReference>
<keyword evidence="1" id="KW-0808">Transferase</keyword>
<dbReference type="SUPFAM" id="SSF53067">
    <property type="entry name" value="Actin-like ATPase domain"/>
    <property type="match status" value="1"/>
</dbReference>
<dbReference type="GO" id="GO:0016301">
    <property type="term" value="F:kinase activity"/>
    <property type="evidence" value="ECO:0007669"/>
    <property type="project" value="UniProtKB-KW"/>
</dbReference>
<dbReference type="CDD" id="cd24050">
    <property type="entry name" value="ASKHA_NBD_ANMK"/>
    <property type="match status" value="1"/>
</dbReference>
<dbReference type="EMBL" id="AP012547">
    <property type="protein sequence ID" value="BAO30890.1"/>
    <property type="molecule type" value="Genomic_DNA"/>
</dbReference>
<evidence type="ECO:0000313" key="2">
    <source>
        <dbReference type="EMBL" id="BAO30890.1"/>
    </source>
</evidence>
<dbReference type="AlphaFoldDB" id="W0SJR4"/>
<dbReference type="GO" id="GO:0097175">
    <property type="term" value="P:1,6-anhydro-N-acetyl-beta-muramic acid catabolic process"/>
    <property type="evidence" value="ECO:0007669"/>
    <property type="project" value="UniProtKB-UniRule"/>
</dbReference>
<dbReference type="PANTHER" id="PTHR30605:SF0">
    <property type="entry name" value="ANHYDRO-N-ACETYLMURAMIC ACID KINASE"/>
    <property type="match status" value="1"/>
</dbReference>
<keyword evidence="1" id="KW-0418">Kinase</keyword>
<dbReference type="HAMAP" id="MF_01270">
    <property type="entry name" value="AnhMurNAc_kinase"/>
    <property type="match status" value="1"/>
</dbReference>
<accession>W0SJR4</accession>
<dbReference type="KEGG" id="shd:SUTH_03117"/>
<sequence length="366" mass="39049">MASPAPLVVGLMSGTSLDGVDAALVDFSETHPRTLATAWLPYSDAIRTQALQLQAARHDEIHSAALLANDLARCYAAAVHQVLTNAGVEATRIAAIGCHGQTIRHQPAAGYSVQLNNPALLAELAGIAVVADFRSRDIAAGGQGAPLVPAFHAAVFGDPGRHRVILNIGGIANLTDLNPGKPVKGFDCGPGNLLMDAWIERHQGQRYDEAGHWAAQGQVLPELLLRLMNDVFFAANPPKSCGRDEFHMPWLEGHLAGGERPEDVQATLLELTVLSATQAINRWCGEPDELFVCGGGARNSALMARLQHHLPNRRVASTDSLGQPADWVEAVAFAWLAWRTLHEKSGNLPEVTGACGTRVLGAIYPR</sequence>
<evidence type="ECO:0000313" key="3">
    <source>
        <dbReference type="Proteomes" id="UP000031637"/>
    </source>
</evidence>
<dbReference type="NCBIfam" id="NF007139">
    <property type="entry name" value="PRK09585.1-3"/>
    <property type="match status" value="1"/>
</dbReference>
<name>W0SJR4_9PROT</name>
<reference evidence="2 3" key="1">
    <citation type="journal article" date="2014" name="Syst. Appl. Microbiol.">
        <title>Complete genomes of freshwater sulfur oxidizers Sulfuricella denitrificans skB26 and Sulfuritalea hydrogenivorans sk43H: genetic insights into the sulfur oxidation pathway of betaproteobacteria.</title>
        <authorList>
            <person name="Watanabe T."/>
            <person name="Kojima H."/>
            <person name="Fukui M."/>
        </authorList>
    </citation>
    <scope>NUCLEOTIDE SEQUENCE [LARGE SCALE GENOMIC DNA]</scope>
    <source>
        <strain evidence="2">DSM22779</strain>
    </source>
</reference>
<dbReference type="InterPro" id="IPR005338">
    <property type="entry name" value="Anhydro_N_Ac-Mur_kinase"/>
</dbReference>
<dbReference type="Pfam" id="PF03702">
    <property type="entry name" value="AnmK"/>
    <property type="match status" value="1"/>
</dbReference>
<keyword evidence="1" id="KW-0547">Nucleotide-binding</keyword>
<dbReference type="UniPathway" id="UPA00343"/>
<dbReference type="OrthoDB" id="9763949at2"/>
<gene>
    <name evidence="1" type="primary">anmK</name>
    <name evidence="2" type="ORF">SUTH_03117</name>
</gene>
<dbReference type="GO" id="GO:0009254">
    <property type="term" value="P:peptidoglycan turnover"/>
    <property type="evidence" value="ECO:0007669"/>
    <property type="project" value="UniProtKB-UniRule"/>
</dbReference>
<dbReference type="PANTHER" id="PTHR30605">
    <property type="entry name" value="ANHYDRO-N-ACETYLMURAMIC ACID KINASE"/>
    <property type="match status" value="1"/>
</dbReference>
<comment type="function">
    <text evidence="1">Catalyzes the specific phosphorylation of 1,6-anhydro-N-acetylmuramic acid (anhMurNAc) with the simultaneous cleavage of the 1,6-anhydro ring, generating MurNAc-6-P. Is required for the utilization of anhMurNAc either imported from the medium or derived from its own cell wall murein, and thus plays a role in cell wall recycling.</text>
</comment>
<dbReference type="GO" id="GO:0006040">
    <property type="term" value="P:amino sugar metabolic process"/>
    <property type="evidence" value="ECO:0007669"/>
    <property type="project" value="InterPro"/>
</dbReference>
<evidence type="ECO:0000256" key="1">
    <source>
        <dbReference type="HAMAP-Rule" id="MF_01270"/>
    </source>
</evidence>
<comment type="similarity">
    <text evidence="1">Belongs to the anhydro-N-acetylmuramic acid kinase family.</text>
</comment>
<dbReference type="Proteomes" id="UP000031637">
    <property type="component" value="Chromosome"/>
</dbReference>
<dbReference type="HOGENOM" id="CLU_038782_0_0_4"/>
<dbReference type="GO" id="GO:0016773">
    <property type="term" value="F:phosphotransferase activity, alcohol group as acceptor"/>
    <property type="evidence" value="ECO:0007669"/>
    <property type="project" value="UniProtKB-UniRule"/>
</dbReference>
<protein>
    <recommendedName>
        <fullName evidence="1">Anhydro-N-acetylmuramic acid kinase</fullName>
        <ecNumber evidence="1">2.7.1.170</ecNumber>
    </recommendedName>
    <alternativeName>
        <fullName evidence="1">AnhMurNAc kinase</fullName>
    </alternativeName>
</protein>
<keyword evidence="1" id="KW-0067">ATP-binding</keyword>
<dbReference type="STRING" id="1223802.SUTH_03117"/>
<feature type="binding site" evidence="1">
    <location>
        <begin position="14"/>
        <end position="21"/>
    </location>
    <ligand>
        <name>ATP</name>
        <dbReference type="ChEBI" id="CHEBI:30616"/>
    </ligand>
</feature>
<keyword evidence="3" id="KW-1185">Reference proteome</keyword>
<organism evidence="2 3">
    <name type="scientific">Sulfuritalea hydrogenivorans sk43H</name>
    <dbReference type="NCBI Taxonomy" id="1223802"/>
    <lineage>
        <taxon>Bacteria</taxon>
        <taxon>Pseudomonadati</taxon>
        <taxon>Pseudomonadota</taxon>
        <taxon>Betaproteobacteria</taxon>
        <taxon>Nitrosomonadales</taxon>
        <taxon>Sterolibacteriaceae</taxon>
        <taxon>Sulfuritalea</taxon>
    </lineage>
</organism>
<dbReference type="Gene3D" id="3.30.420.40">
    <property type="match status" value="2"/>
</dbReference>
<comment type="catalytic activity">
    <reaction evidence="1">
        <text>1,6-anhydro-N-acetyl-beta-muramate + ATP + H2O = N-acetyl-D-muramate 6-phosphate + ADP + H(+)</text>
        <dbReference type="Rhea" id="RHEA:24952"/>
        <dbReference type="ChEBI" id="CHEBI:15377"/>
        <dbReference type="ChEBI" id="CHEBI:15378"/>
        <dbReference type="ChEBI" id="CHEBI:30616"/>
        <dbReference type="ChEBI" id="CHEBI:58690"/>
        <dbReference type="ChEBI" id="CHEBI:58722"/>
        <dbReference type="ChEBI" id="CHEBI:456216"/>
        <dbReference type="EC" id="2.7.1.170"/>
    </reaction>
</comment>
<proteinExistence type="inferred from homology"/>
<dbReference type="GO" id="GO:0005524">
    <property type="term" value="F:ATP binding"/>
    <property type="evidence" value="ECO:0007669"/>
    <property type="project" value="UniProtKB-UniRule"/>
</dbReference>
<comment type="pathway">
    <text evidence="1">Cell wall biogenesis; peptidoglycan recycling.</text>
</comment>